<dbReference type="OrthoDB" id="2496136at2"/>
<evidence type="ECO:0000256" key="5">
    <source>
        <dbReference type="ARBA" id="ARBA00022777"/>
    </source>
</evidence>
<feature type="transmembrane region" description="Helical" evidence="7">
    <location>
        <begin position="279"/>
        <end position="301"/>
    </location>
</feature>
<proteinExistence type="predicted"/>
<protein>
    <submittedName>
        <fullName evidence="9">HAMP domain-containing protein</fullName>
    </submittedName>
</protein>
<dbReference type="Pfam" id="PF02518">
    <property type="entry name" value="HATPase_c"/>
    <property type="match status" value="1"/>
</dbReference>
<dbReference type="SUPFAM" id="SSF158472">
    <property type="entry name" value="HAMP domain-like"/>
    <property type="match status" value="1"/>
</dbReference>
<name>A0A7X4YPD7_9BACL</name>
<dbReference type="PANTHER" id="PTHR34220">
    <property type="entry name" value="SENSOR HISTIDINE KINASE YPDA"/>
    <property type="match status" value="1"/>
</dbReference>
<dbReference type="Pfam" id="PF00672">
    <property type="entry name" value="HAMP"/>
    <property type="match status" value="1"/>
</dbReference>
<comment type="caution">
    <text evidence="9">The sequence shown here is derived from an EMBL/GenBank/DDBJ whole genome shotgun (WGS) entry which is preliminary data.</text>
</comment>
<evidence type="ECO:0000256" key="3">
    <source>
        <dbReference type="ARBA" id="ARBA00022553"/>
    </source>
</evidence>
<dbReference type="CDD" id="cd06225">
    <property type="entry name" value="HAMP"/>
    <property type="match status" value="1"/>
</dbReference>
<evidence type="ECO:0000256" key="7">
    <source>
        <dbReference type="SAM" id="Phobius"/>
    </source>
</evidence>
<keyword evidence="2" id="KW-1003">Cell membrane</keyword>
<dbReference type="Gene3D" id="6.10.340.10">
    <property type="match status" value="1"/>
</dbReference>
<feature type="transmembrane region" description="Helical" evidence="7">
    <location>
        <begin position="16"/>
        <end position="38"/>
    </location>
</feature>
<comment type="subcellular location">
    <subcellularLocation>
        <location evidence="1">Cell membrane</location>
        <topology evidence="1">Multi-pass membrane protein</topology>
    </subcellularLocation>
</comment>
<dbReference type="Proteomes" id="UP000558113">
    <property type="component" value="Unassembled WGS sequence"/>
</dbReference>
<evidence type="ECO:0000259" key="8">
    <source>
        <dbReference type="PROSITE" id="PS50885"/>
    </source>
</evidence>
<dbReference type="SUPFAM" id="SSF55874">
    <property type="entry name" value="ATPase domain of HSP90 chaperone/DNA topoisomerase II/histidine kinase"/>
    <property type="match status" value="1"/>
</dbReference>
<dbReference type="Pfam" id="PF06580">
    <property type="entry name" value="His_kinase"/>
    <property type="match status" value="1"/>
</dbReference>
<dbReference type="SMART" id="SM00387">
    <property type="entry name" value="HATPase_c"/>
    <property type="match status" value="1"/>
</dbReference>
<dbReference type="InterPro" id="IPR050640">
    <property type="entry name" value="Bact_2-comp_sensor_kinase"/>
</dbReference>
<dbReference type="InterPro" id="IPR036890">
    <property type="entry name" value="HATPase_C_sf"/>
</dbReference>
<dbReference type="PANTHER" id="PTHR34220:SF7">
    <property type="entry name" value="SENSOR HISTIDINE KINASE YPDA"/>
    <property type="match status" value="1"/>
</dbReference>
<dbReference type="PROSITE" id="PS50885">
    <property type="entry name" value="HAMP"/>
    <property type="match status" value="1"/>
</dbReference>
<evidence type="ECO:0000256" key="4">
    <source>
        <dbReference type="ARBA" id="ARBA00022679"/>
    </source>
</evidence>
<keyword evidence="10" id="KW-1185">Reference proteome</keyword>
<evidence type="ECO:0000313" key="9">
    <source>
        <dbReference type="EMBL" id="NBC70072.1"/>
    </source>
</evidence>
<gene>
    <name evidence="9" type="ORF">GT003_13830</name>
</gene>
<keyword evidence="4" id="KW-0808">Transferase</keyword>
<keyword evidence="5" id="KW-0418">Kinase</keyword>
<dbReference type="EMBL" id="JAAAMU010000006">
    <property type="protein sequence ID" value="NBC70072.1"/>
    <property type="molecule type" value="Genomic_DNA"/>
</dbReference>
<dbReference type="Gene3D" id="3.30.565.10">
    <property type="entry name" value="Histidine kinase-like ATPase, C-terminal domain"/>
    <property type="match status" value="1"/>
</dbReference>
<dbReference type="RefSeq" id="WP_161698631.1">
    <property type="nucleotide sequence ID" value="NZ_JAAAMU010000006.1"/>
</dbReference>
<dbReference type="GO" id="GO:0005886">
    <property type="term" value="C:plasma membrane"/>
    <property type="evidence" value="ECO:0007669"/>
    <property type="project" value="UniProtKB-SubCell"/>
</dbReference>
<dbReference type="InterPro" id="IPR003660">
    <property type="entry name" value="HAMP_dom"/>
</dbReference>
<evidence type="ECO:0000313" key="10">
    <source>
        <dbReference type="Proteomes" id="UP000558113"/>
    </source>
</evidence>
<accession>A0A7X4YPD7</accession>
<keyword evidence="3" id="KW-0597">Phosphoprotein</keyword>
<sequence>MGLRGLLRTGVFRKMFLGFLAVMIPFTAICYGALWVAGNALSDQAQQSAHSKLQFFMDYLQEELRNVNQMLIALNNDADMPAVYLHQHDGFDYEFVQLTGSIRAKMKIVNYSSDYVTDVFLLLPQSKLKLSVNEGVTSIAPADETILRRHMNRTDEMVRYIGNDTITYSTAVTDGSNANVLYVLGTNLSQKRMIATMNKLDDNKKFNVFLIDDETKKRIGDADSETLDRRIYDRLEEDETSRIRVDGKAYLVQRSTDHNFTLVSYIAESSILAPVAVIWKWYAGISISMILFAALYSWFTYHQIHKPLLKLVRTMREVEIGNLNSSLPVSQKDEFGFVYKQFNKMVVQLRSLIEEVLESKIERQQAELKQLQSQINPHFLFNCFYIGYRMAKSGEMEQVAKLCKYLGDYFRFVTQQGSRDVALLEEIKYTRTYLEIQKMRFSNRLEFEIDIQPGLERIEVPGLLLQPLVENALLHGIESADRPGFLRIAGFVDGDALRLDVKDNGRGMDNEQWLKLQSRLEKPMNSSNHFGLWNVNRRLHHLYGEESGIILENGAPDGFTSSLRIPLSRLKQQPDAIRPFKALNQEGGTGHVQAIDR</sequence>
<organism evidence="9 10">
    <name type="scientific">Paenibacillus sacheonensis</name>
    <dbReference type="NCBI Taxonomy" id="742054"/>
    <lineage>
        <taxon>Bacteria</taxon>
        <taxon>Bacillati</taxon>
        <taxon>Bacillota</taxon>
        <taxon>Bacilli</taxon>
        <taxon>Bacillales</taxon>
        <taxon>Paenibacillaceae</taxon>
        <taxon>Paenibacillus</taxon>
    </lineage>
</organism>
<keyword evidence="7" id="KW-1133">Transmembrane helix</keyword>
<keyword evidence="7" id="KW-0812">Transmembrane</keyword>
<dbReference type="InterPro" id="IPR010559">
    <property type="entry name" value="Sig_transdc_His_kin_internal"/>
</dbReference>
<dbReference type="SMART" id="SM00304">
    <property type="entry name" value="HAMP"/>
    <property type="match status" value="1"/>
</dbReference>
<evidence type="ECO:0000256" key="2">
    <source>
        <dbReference type="ARBA" id="ARBA00022475"/>
    </source>
</evidence>
<evidence type="ECO:0000256" key="6">
    <source>
        <dbReference type="ARBA" id="ARBA00023136"/>
    </source>
</evidence>
<evidence type="ECO:0000256" key="1">
    <source>
        <dbReference type="ARBA" id="ARBA00004651"/>
    </source>
</evidence>
<dbReference type="InterPro" id="IPR003594">
    <property type="entry name" value="HATPase_dom"/>
</dbReference>
<dbReference type="GO" id="GO:0000155">
    <property type="term" value="F:phosphorelay sensor kinase activity"/>
    <property type="evidence" value="ECO:0007669"/>
    <property type="project" value="InterPro"/>
</dbReference>
<dbReference type="AlphaFoldDB" id="A0A7X4YPD7"/>
<feature type="domain" description="HAMP" evidence="8">
    <location>
        <begin position="302"/>
        <end position="354"/>
    </location>
</feature>
<reference evidence="9 10" key="1">
    <citation type="submission" date="2020-01" db="EMBL/GenBank/DDBJ databases">
        <title>Paenibacillus soybeanensis sp. nov. isolated from the nodules of soybean (Glycine max(L.) Merr).</title>
        <authorList>
            <person name="Wang H."/>
        </authorList>
    </citation>
    <scope>NUCLEOTIDE SEQUENCE [LARGE SCALE GENOMIC DNA]</scope>
    <source>
        <strain evidence="9 10">DSM 23054</strain>
    </source>
</reference>
<keyword evidence="6 7" id="KW-0472">Membrane</keyword>